<proteinExistence type="inferred from homology"/>
<evidence type="ECO:0000256" key="6">
    <source>
        <dbReference type="NCBIfam" id="TIGR01280"/>
    </source>
</evidence>
<keyword evidence="3" id="KW-0540">Nuclease</keyword>
<dbReference type="NCBIfam" id="NF045605">
    <property type="entry name" value="xseB_Acin_var"/>
    <property type="match status" value="1"/>
</dbReference>
<evidence type="ECO:0000313" key="8">
    <source>
        <dbReference type="EMBL" id="MBF6056882.1"/>
    </source>
</evidence>
<evidence type="ECO:0000256" key="1">
    <source>
        <dbReference type="ARBA" id="ARBA00009998"/>
    </source>
</evidence>
<evidence type="ECO:0000313" key="9">
    <source>
        <dbReference type="Proteomes" id="UP001193680"/>
    </source>
</evidence>
<sequence length="72" mass="8236">MSQSESFKDNYLTLQTIAQKLSNNNEIDIDELIPMVDEATKAYQLCKQRIEAVEQALNSRLDNETENAIESE</sequence>
<keyword evidence="4 8" id="KW-0378">Hydrolase</keyword>
<dbReference type="Pfam" id="PF02609">
    <property type="entry name" value="Exonuc_VII_S"/>
    <property type="match status" value="1"/>
</dbReference>
<dbReference type="GO" id="GO:0008855">
    <property type="term" value="F:exodeoxyribonuclease VII activity"/>
    <property type="evidence" value="ECO:0007669"/>
    <property type="project" value="UniProtKB-EC"/>
</dbReference>
<accession>A0ABS0BXV1</accession>
<keyword evidence="9" id="KW-1185">Reference proteome</keyword>
<reference evidence="8 9" key="1">
    <citation type="submission" date="2020-06" db="EMBL/GenBank/DDBJ databases">
        <authorList>
            <person name="Scott K."/>
        </authorList>
    </citation>
    <scope>NUCLEOTIDE SEQUENCE [LARGE SCALE GENOMIC DNA]</scope>
    <source>
        <strain evidence="8 9">HH1</strain>
    </source>
</reference>
<feature type="coiled-coil region" evidence="7">
    <location>
        <begin position="36"/>
        <end position="67"/>
    </location>
</feature>
<evidence type="ECO:0000256" key="7">
    <source>
        <dbReference type="SAM" id="Coils"/>
    </source>
</evidence>
<comment type="caution">
    <text evidence="8">The sequence shown here is derived from an EMBL/GenBank/DDBJ whole genome shotgun (WGS) entry which is preliminary data.</text>
</comment>
<evidence type="ECO:0000256" key="4">
    <source>
        <dbReference type="ARBA" id="ARBA00022801"/>
    </source>
</evidence>
<dbReference type="EMBL" id="JACBGI020000001">
    <property type="protein sequence ID" value="MBF6056882.1"/>
    <property type="molecule type" value="Genomic_DNA"/>
</dbReference>
<keyword evidence="2" id="KW-0963">Cytoplasm</keyword>
<gene>
    <name evidence="8" type="primary">xseB</name>
    <name evidence="8" type="ORF">H8792_000845</name>
</gene>
<evidence type="ECO:0000256" key="2">
    <source>
        <dbReference type="ARBA" id="ARBA00022490"/>
    </source>
</evidence>
<dbReference type="Gene3D" id="1.10.287.1040">
    <property type="entry name" value="Exonuclease VII, small subunit"/>
    <property type="match status" value="1"/>
</dbReference>
<comment type="similarity">
    <text evidence="1">Belongs to the XseB family.</text>
</comment>
<dbReference type="NCBIfam" id="TIGR01280">
    <property type="entry name" value="xseB"/>
    <property type="match status" value="1"/>
</dbReference>
<protein>
    <recommendedName>
        <fullName evidence="6">Exodeoxyribonuclease VII small subunit</fullName>
        <ecNumber evidence="6">3.1.11.6</ecNumber>
    </recommendedName>
</protein>
<dbReference type="InterPro" id="IPR037004">
    <property type="entry name" value="Exonuc_VII_ssu_sf"/>
</dbReference>
<keyword evidence="5" id="KW-0269">Exonuclease</keyword>
<reference evidence="8 9" key="2">
    <citation type="submission" date="2020-11" db="EMBL/GenBank/DDBJ databases">
        <title>Sulfur oxidizing isolate from Hospital Hole Sinkhole.</title>
        <authorList>
            <person name="Scott K.M."/>
        </authorList>
    </citation>
    <scope>NUCLEOTIDE SEQUENCE [LARGE SCALE GENOMIC DNA]</scope>
    <source>
        <strain evidence="8 9">HH1</strain>
    </source>
</reference>
<name>A0ABS0BXV1_9GAMM</name>
<keyword evidence="7" id="KW-0175">Coiled coil</keyword>
<evidence type="ECO:0000256" key="3">
    <source>
        <dbReference type="ARBA" id="ARBA00022722"/>
    </source>
</evidence>
<evidence type="ECO:0000256" key="5">
    <source>
        <dbReference type="ARBA" id="ARBA00022839"/>
    </source>
</evidence>
<dbReference type="RefSeq" id="WP_194947240.1">
    <property type="nucleotide sequence ID" value="NZ_JACBGI020000001.1"/>
</dbReference>
<dbReference type="EC" id="3.1.11.6" evidence="6"/>
<dbReference type="SUPFAM" id="SSF116842">
    <property type="entry name" value="XseB-like"/>
    <property type="match status" value="1"/>
</dbReference>
<dbReference type="Proteomes" id="UP001193680">
    <property type="component" value="Unassembled WGS sequence"/>
</dbReference>
<dbReference type="InterPro" id="IPR003761">
    <property type="entry name" value="Exonuc_VII_S"/>
</dbReference>
<organism evidence="8 9">
    <name type="scientific">Thiomicrorhabdus heinhorstiae</name>
    <dbReference type="NCBI Taxonomy" id="2748010"/>
    <lineage>
        <taxon>Bacteria</taxon>
        <taxon>Pseudomonadati</taxon>
        <taxon>Pseudomonadota</taxon>
        <taxon>Gammaproteobacteria</taxon>
        <taxon>Thiotrichales</taxon>
        <taxon>Piscirickettsiaceae</taxon>
        <taxon>Thiomicrorhabdus</taxon>
    </lineage>
</organism>